<feature type="signal peptide" evidence="2">
    <location>
        <begin position="1"/>
        <end position="18"/>
    </location>
</feature>
<dbReference type="Proteomes" id="UP000054564">
    <property type="component" value="Unassembled WGS sequence"/>
</dbReference>
<evidence type="ECO:0000256" key="1">
    <source>
        <dbReference type="SAM" id="MobiDB-lite"/>
    </source>
</evidence>
<dbReference type="EMBL" id="AJIL01000004">
    <property type="protein sequence ID" value="KNF06120.1"/>
    <property type="molecule type" value="Genomic_DNA"/>
</dbReference>
<proteinExistence type="predicted"/>
<dbReference type="AlphaFoldDB" id="A0A0L0W3N6"/>
<sequence>MKSINSWIMALFFHGLVCMEFNAPRMQASVPIDKSHFIENKPAFIDYGKDPFEYEKGMSKFIPIEKGTMKLSVSSSDCCLKFRNDGTENIEYFLKNTKINKGQFTASKILPPGHTHQVVMDKVKLFLKNNSPDQLASVPKPADIRGRGGAGKASDLPSQARATKGAPKSSRKAGAKKGRK</sequence>
<evidence type="ECO:0000313" key="4">
    <source>
        <dbReference type="Proteomes" id="UP000054564"/>
    </source>
</evidence>
<keyword evidence="2" id="KW-0732">Signal</keyword>
<feature type="region of interest" description="Disordered" evidence="1">
    <location>
        <begin position="132"/>
        <end position="180"/>
    </location>
</feature>
<dbReference type="EMBL" id="AJIL01000004">
    <property type="protein sequence ID" value="KNF06121.1"/>
    <property type="molecule type" value="Genomic_DNA"/>
</dbReference>
<accession>A0A0L0W3N6</accession>
<evidence type="ECO:0000313" key="3">
    <source>
        <dbReference type="EMBL" id="KNF06121.1"/>
    </source>
</evidence>
<evidence type="ECO:0000256" key="2">
    <source>
        <dbReference type="SAM" id="SignalP"/>
    </source>
</evidence>
<comment type="caution">
    <text evidence="3">The sequence shown here is derived from an EMBL/GenBank/DDBJ whole genome shotgun (WGS) entry which is preliminary data.</text>
</comment>
<feature type="chain" id="PRO_5007415853" evidence="2">
    <location>
        <begin position="19"/>
        <end position="180"/>
    </location>
</feature>
<reference evidence="3" key="1">
    <citation type="submission" date="2014-03" db="EMBL/GenBank/DDBJ databases">
        <title>Cloning and expression analysis of gamma-glutamylcysteines synthetase in perennial ryegrass.</title>
        <authorList>
            <person name="Wei S."/>
            <person name="Sun Z."/>
        </authorList>
    </citation>
    <scope>NUCLEOTIDE SEQUENCE</scope>
    <source>
        <strain evidence="3">Race PST-78</strain>
    </source>
</reference>
<reference evidence="4" key="2">
    <citation type="submission" date="2014-03" db="EMBL/GenBank/DDBJ databases">
        <title>The Genome Sequence of Puccinia striiformis f. sp. tritici PST-78.</title>
        <authorList>
            <consortium name="The Broad Institute Genome Sequencing Platform"/>
            <person name="Cuomo C."/>
            <person name="Hulbert S."/>
            <person name="Chen X."/>
            <person name="Walker B."/>
            <person name="Young S.K."/>
            <person name="Zeng Q."/>
            <person name="Gargeya S."/>
            <person name="Fitzgerald M."/>
            <person name="Haas B."/>
            <person name="Abouelleil A."/>
            <person name="Alvarado L."/>
            <person name="Arachchi H.M."/>
            <person name="Berlin A.M."/>
            <person name="Chapman S.B."/>
            <person name="Goldberg J."/>
            <person name="Griggs A."/>
            <person name="Gujja S."/>
            <person name="Hansen M."/>
            <person name="Howarth C."/>
            <person name="Imamovic A."/>
            <person name="Larimer J."/>
            <person name="McCowan C."/>
            <person name="Montmayeur A."/>
            <person name="Murphy C."/>
            <person name="Neiman D."/>
            <person name="Pearson M."/>
            <person name="Priest M."/>
            <person name="Roberts A."/>
            <person name="Saif S."/>
            <person name="Shea T."/>
            <person name="Sisk P."/>
            <person name="Sykes S."/>
            <person name="Wortman J."/>
            <person name="Nusbaum C."/>
            <person name="Birren B."/>
        </authorList>
    </citation>
    <scope>NUCLEOTIDE SEQUENCE [LARGE SCALE GENOMIC DNA]</scope>
    <source>
        <strain evidence="4">race PST-78</strain>
    </source>
</reference>
<protein>
    <submittedName>
        <fullName evidence="3">Uncharacterized protein</fullName>
    </submittedName>
</protein>
<feature type="compositionally biased region" description="Basic residues" evidence="1">
    <location>
        <begin position="169"/>
        <end position="180"/>
    </location>
</feature>
<keyword evidence="4" id="KW-1185">Reference proteome</keyword>
<name>A0A0L0W3N6_9BASI</name>
<organism evidence="3 4">
    <name type="scientific">Puccinia striiformis f. sp. tritici PST-78</name>
    <dbReference type="NCBI Taxonomy" id="1165861"/>
    <lineage>
        <taxon>Eukaryota</taxon>
        <taxon>Fungi</taxon>
        <taxon>Dikarya</taxon>
        <taxon>Basidiomycota</taxon>
        <taxon>Pucciniomycotina</taxon>
        <taxon>Pucciniomycetes</taxon>
        <taxon>Pucciniales</taxon>
        <taxon>Pucciniaceae</taxon>
        <taxon>Puccinia</taxon>
    </lineage>
</organism>
<gene>
    <name evidence="3" type="ORF">PSTG_00629</name>
</gene>